<evidence type="ECO:0000313" key="2">
    <source>
        <dbReference type="Proteomes" id="UP000442707"/>
    </source>
</evidence>
<dbReference type="EMBL" id="VZRB01000058">
    <property type="protein sequence ID" value="KAB1139564.1"/>
    <property type="molecule type" value="Genomic_DNA"/>
</dbReference>
<sequence length="61" mass="6604">MVRHGDAADPDFTKELLRLGLLKQETLTVTGADGASVALGEYWVVDEERLQSFSLGDPSPT</sequence>
<gene>
    <name evidence="1" type="ORF">F7R91_39375</name>
</gene>
<dbReference type="InterPro" id="IPR010836">
    <property type="entry name" value="SapC"/>
</dbReference>
<proteinExistence type="predicted"/>
<dbReference type="Pfam" id="PF07277">
    <property type="entry name" value="SapC"/>
    <property type="match status" value="1"/>
</dbReference>
<keyword evidence="2" id="KW-1185">Reference proteome</keyword>
<organism evidence="1 2">
    <name type="scientific">Streptomyces luteolifulvus</name>
    <dbReference type="NCBI Taxonomy" id="2615112"/>
    <lineage>
        <taxon>Bacteria</taxon>
        <taxon>Bacillati</taxon>
        <taxon>Actinomycetota</taxon>
        <taxon>Actinomycetes</taxon>
        <taxon>Kitasatosporales</taxon>
        <taxon>Streptomycetaceae</taxon>
        <taxon>Streptomyces</taxon>
    </lineage>
</organism>
<comment type="caution">
    <text evidence="1">The sequence shown here is derived from an EMBL/GenBank/DDBJ whole genome shotgun (WGS) entry which is preliminary data.</text>
</comment>
<name>A0A6H9UQ10_9ACTN</name>
<reference evidence="1 2" key="1">
    <citation type="submission" date="2019-09" db="EMBL/GenBank/DDBJ databases">
        <title>Screening of Novel Bioactive Compounds from Soil-Associated.</title>
        <authorList>
            <person name="Zhao S."/>
        </authorList>
    </citation>
    <scope>NUCLEOTIDE SEQUENCE [LARGE SCALE GENOMIC DNA]</scope>
    <source>
        <strain evidence="1 2">HIT-DPA4</strain>
    </source>
</reference>
<protein>
    <submittedName>
        <fullName evidence="1">SapC family protein</fullName>
    </submittedName>
</protein>
<dbReference type="AlphaFoldDB" id="A0A6H9UQ10"/>
<evidence type="ECO:0000313" key="1">
    <source>
        <dbReference type="EMBL" id="KAB1139564.1"/>
    </source>
</evidence>
<accession>A0A6H9UQ10</accession>
<dbReference type="Proteomes" id="UP000442707">
    <property type="component" value="Unassembled WGS sequence"/>
</dbReference>